<dbReference type="InterPro" id="IPR035500">
    <property type="entry name" value="NHR-like_dom_sf"/>
</dbReference>
<feature type="compositionally biased region" description="Polar residues" evidence="4">
    <location>
        <begin position="1"/>
        <end position="21"/>
    </location>
</feature>
<dbReference type="EMBL" id="CAAALY010035396">
    <property type="protein sequence ID" value="VEL18050.1"/>
    <property type="molecule type" value="Genomic_DNA"/>
</dbReference>
<keyword evidence="3" id="KW-0675">Receptor</keyword>
<evidence type="ECO:0000256" key="2">
    <source>
        <dbReference type="ARBA" id="ARBA00023163"/>
    </source>
</evidence>
<keyword evidence="2" id="KW-0804">Transcription</keyword>
<name>A0A3S5BAW2_9PLAT</name>
<reference evidence="5" key="1">
    <citation type="submission" date="2018-11" db="EMBL/GenBank/DDBJ databases">
        <authorList>
            <consortium name="Pathogen Informatics"/>
        </authorList>
    </citation>
    <scope>NUCLEOTIDE SEQUENCE</scope>
</reference>
<dbReference type="AlphaFoldDB" id="A0A3S5BAW2"/>
<dbReference type="Gene3D" id="1.10.565.10">
    <property type="entry name" value="Retinoid X Receptor"/>
    <property type="match status" value="1"/>
</dbReference>
<dbReference type="InterPro" id="IPR001723">
    <property type="entry name" value="Nuclear_hrmn_rcpt"/>
</dbReference>
<dbReference type="Proteomes" id="UP000784294">
    <property type="component" value="Unassembled WGS sequence"/>
</dbReference>
<gene>
    <name evidence="5" type="ORF">PXEA_LOCUS11490</name>
</gene>
<evidence type="ECO:0008006" key="7">
    <source>
        <dbReference type="Google" id="ProtNLM"/>
    </source>
</evidence>
<proteinExistence type="predicted"/>
<evidence type="ECO:0000256" key="1">
    <source>
        <dbReference type="ARBA" id="ARBA00023015"/>
    </source>
</evidence>
<comment type="caution">
    <text evidence="5">The sequence shown here is derived from an EMBL/GenBank/DDBJ whole genome shotgun (WGS) entry which is preliminary data.</text>
</comment>
<accession>A0A3S5BAW2</accession>
<protein>
    <recommendedName>
        <fullName evidence="7">NR LBD domain-containing protein</fullName>
    </recommendedName>
</protein>
<keyword evidence="1" id="KW-0805">Transcription regulation</keyword>
<organism evidence="5 6">
    <name type="scientific">Protopolystoma xenopodis</name>
    <dbReference type="NCBI Taxonomy" id="117903"/>
    <lineage>
        <taxon>Eukaryota</taxon>
        <taxon>Metazoa</taxon>
        <taxon>Spiralia</taxon>
        <taxon>Lophotrochozoa</taxon>
        <taxon>Platyhelminthes</taxon>
        <taxon>Monogenea</taxon>
        <taxon>Polyopisthocotylea</taxon>
        <taxon>Polystomatidea</taxon>
        <taxon>Polystomatidae</taxon>
        <taxon>Protopolystoma</taxon>
    </lineage>
</organism>
<evidence type="ECO:0000256" key="4">
    <source>
        <dbReference type="SAM" id="MobiDB-lite"/>
    </source>
</evidence>
<dbReference type="PRINTS" id="PR00398">
    <property type="entry name" value="STRDHORMONER"/>
</dbReference>
<sequence length="116" mass="13061">MSHCSENQSSNRCPSSLANGTNDSDENSSSANSQPATDNVWWWPMDPLELIARSTEERLDALVVWARQLPGFTKFLSLQDQLALIKSGGFLIIFMLTATTRCCHSFYQCLYNYVCN</sequence>
<evidence type="ECO:0000313" key="5">
    <source>
        <dbReference type="EMBL" id="VEL18050.1"/>
    </source>
</evidence>
<dbReference type="SUPFAM" id="SSF48508">
    <property type="entry name" value="Nuclear receptor ligand-binding domain"/>
    <property type="match status" value="1"/>
</dbReference>
<evidence type="ECO:0000313" key="6">
    <source>
        <dbReference type="Proteomes" id="UP000784294"/>
    </source>
</evidence>
<evidence type="ECO:0000256" key="3">
    <source>
        <dbReference type="ARBA" id="ARBA00023170"/>
    </source>
</evidence>
<keyword evidence="6" id="KW-1185">Reference proteome</keyword>
<feature type="region of interest" description="Disordered" evidence="4">
    <location>
        <begin position="1"/>
        <end position="40"/>
    </location>
</feature>